<reference evidence="8 9" key="1">
    <citation type="submission" date="2018-10" db="EMBL/GenBank/DDBJ databases">
        <title>Kocuria tytonicola, new bacteria from the preen glands of American barn owls (Tyto furcata).</title>
        <authorList>
            <person name="Braun M.S."/>
            <person name="Wang E."/>
            <person name="Zimmermann S."/>
            <person name="Boutin S."/>
            <person name="Wagner H."/>
            <person name="Wink M."/>
        </authorList>
    </citation>
    <scope>NUCLEOTIDE SEQUENCE [LARGE SCALE GENOMIC DNA]</scope>
    <source>
        <strain evidence="8 9">473</strain>
    </source>
</reference>
<comment type="catalytic activity">
    <reaction evidence="4 5">
        <text>uridine(38/39/40) in tRNA = pseudouridine(38/39/40) in tRNA</text>
        <dbReference type="Rhea" id="RHEA:22376"/>
        <dbReference type="Rhea" id="RHEA-COMP:10085"/>
        <dbReference type="Rhea" id="RHEA-COMP:10087"/>
        <dbReference type="ChEBI" id="CHEBI:65314"/>
        <dbReference type="ChEBI" id="CHEBI:65315"/>
        <dbReference type="EC" id="5.4.99.12"/>
    </reaction>
</comment>
<keyword evidence="3 4" id="KW-0413">Isomerase</keyword>
<evidence type="ECO:0000256" key="1">
    <source>
        <dbReference type="ARBA" id="ARBA00009375"/>
    </source>
</evidence>
<protein>
    <recommendedName>
        <fullName evidence="4">tRNA pseudouridine synthase A</fullName>
        <ecNumber evidence="4">5.4.99.12</ecNumber>
    </recommendedName>
    <alternativeName>
        <fullName evidence="4">tRNA pseudouridine(38-40) synthase</fullName>
    </alternativeName>
    <alternativeName>
        <fullName evidence="4">tRNA pseudouridylate synthase I</fullName>
    </alternativeName>
    <alternativeName>
        <fullName evidence="4">tRNA-uridine isomerase I</fullName>
    </alternativeName>
</protein>
<feature type="active site" description="Nucleophile" evidence="4">
    <location>
        <position position="56"/>
    </location>
</feature>
<dbReference type="PANTHER" id="PTHR11142:SF0">
    <property type="entry name" value="TRNA PSEUDOURIDINE SYNTHASE-LIKE 1"/>
    <property type="match status" value="1"/>
</dbReference>
<accession>A0A3L9LDP7</accession>
<dbReference type="GO" id="GO:0031119">
    <property type="term" value="P:tRNA pseudouridine synthesis"/>
    <property type="evidence" value="ECO:0007669"/>
    <property type="project" value="UniProtKB-UniRule"/>
</dbReference>
<evidence type="ECO:0000256" key="2">
    <source>
        <dbReference type="ARBA" id="ARBA00022694"/>
    </source>
</evidence>
<dbReference type="SUPFAM" id="SSF55120">
    <property type="entry name" value="Pseudouridine synthase"/>
    <property type="match status" value="1"/>
</dbReference>
<evidence type="ECO:0000313" key="9">
    <source>
        <dbReference type="Proteomes" id="UP000277871"/>
    </source>
</evidence>
<dbReference type="PANTHER" id="PTHR11142">
    <property type="entry name" value="PSEUDOURIDYLATE SYNTHASE"/>
    <property type="match status" value="1"/>
</dbReference>
<dbReference type="AlphaFoldDB" id="A0A3L9LDP7"/>
<evidence type="ECO:0000313" key="8">
    <source>
        <dbReference type="EMBL" id="RLY94432.1"/>
    </source>
</evidence>
<sequence>MQDELTRLRIDLAYDGAPFRGWARQPGLPSVQSAVEDALELVVRRPCTTVVAGRTDTGVHARRQTLHVDVPSEVVRRAGASGGEPTAPDEDGTRGRRAASGGCAPDATVRASDGDAASRVPSPPGPDGGGEDAAWSGEPVPGLTRRLNGALNRVLGKDRTADGWEPAVGAVVVHDVVVAPAGFDARFSALSRGYLYRIADTVTGHDPLTRGFAWWLGRELDVPAMDAAVRELLGLHDFLSFCKPREGATTVRELQRAGVRRDGTGMITVRLTADAFCHHMVRSVVGAVVRVGEGRRAAAWPGERLRARTRDASVVMAPAHGLVLDAVDYPEASRLEERAVLTRARREEA</sequence>
<gene>
    <name evidence="4" type="primary">truA</name>
    <name evidence="8" type="ORF">EAE32_04370</name>
</gene>
<evidence type="ECO:0000256" key="6">
    <source>
        <dbReference type="SAM" id="MobiDB-lite"/>
    </source>
</evidence>
<feature type="binding site" evidence="4">
    <location>
        <position position="194"/>
    </location>
    <ligand>
        <name>substrate</name>
    </ligand>
</feature>
<dbReference type="EC" id="5.4.99.12" evidence="4"/>
<comment type="caution">
    <text evidence="8">The sequence shown here is derived from an EMBL/GenBank/DDBJ whole genome shotgun (WGS) entry which is preliminary data.</text>
</comment>
<dbReference type="InterPro" id="IPR020097">
    <property type="entry name" value="PsdUridine_synth_TruA_a/b_dom"/>
</dbReference>
<dbReference type="InterPro" id="IPR020103">
    <property type="entry name" value="PsdUridine_synth_cat_dom_sf"/>
</dbReference>
<keyword evidence="2 4" id="KW-0819">tRNA processing</keyword>
<dbReference type="Pfam" id="PF01416">
    <property type="entry name" value="PseudoU_synth_1"/>
    <property type="match status" value="1"/>
</dbReference>
<organism evidence="8 9">
    <name type="scientific">Kocuria tytonicola</name>
    <dbReference type="NCBI Taxonomy" id="2055946"/>
    <lineage>
        <taxon>Bacteria</taxon>
        <taxon>Bacillati</taxon>
        <taxon>Actinomycetota</taxon>
        <taxon>Actinomycetes</taxon>
        <taxon>Micrococcales</taxon>
        <taxon>Micrococcaceae</taxon>
        <taxon>Kocuria</taxon>
    </lineage>
</organism>
<dbReference type="InterPro" id="IPR020095">
    <property type="entry name" value="PsdUridine_synth_TruA_C"/>
</dbReference>
<name>A0A3L9LDP7_9MICC</name>
<dbReference type="Proteomes" id="UP000277871">
    <property type="component" value="Unassembled WGS sequence"/>
</dbReference>
<dbReference type="CDD" id="cd02570">
    <property type="entry name" value="PseudoU_synth_EcTruA"/>
    <property type="match status" value="1"/>
</dbReference>
<proteinExistence type="inferred from homology"/>
<dbReference type="GO" id="GO:0003723">
    <property type="term" value="F:RNA binding"/>
    <property type="evidence" value="ECO:0007669"/>
    <property type="project" value="InterPro"/>
</dbReference>
<comment type="caution">
    <text evidence="4">Lacks conserved residue(s) required for the propagation of feature annotation.</text>
</comment>
<dbReference type="EMBL" id="RDEX01000001">
    <property type="protein sequence ID" value="RLY94432.1"/>
    <property type="molecule type" value="Genomic_DNA"/>
</dbReference>
<comment type="subunit">
    <text evidence="4">Homodimer.</text>
</comment>
<feature type="region of interest" description="Disordered" evidence="6">
    <location>
        <begin position="64"/>
        <end position="141"/>
    </location>
</feature>
<dbReference type="InterPro" id="IPR001406">
    <property type="entry name" value="PsdUridine_synth_TruA"/>
</dbReference>
<keyword evidence="9" id="KW-1185">Reference proteome</keyword>
<evidence type="ECO:0000259" key="7">
    <source>
        <dbReference type="Pfam" id="PF01416"/>
    </source>
</evidence>
<dbReference type="Gene3D" id="3.30.70.660">
    <property type="entry name" value="Pseudouridine synthase I, catalytic domain, C-terminal subdomain"/>
    <property type="match status" value="1"/>
</dbReference>
<dbReference type="GO" id="GO:0160147">
    <property type="term" value="F:tRNA pseudouridine(38-40) synthase activity"/>
    <property type="evidence" value="ECO:0007669"/>
    <property type="project" value="UniProtKB-EC"/>
</dbReference>
<feature type="domain" description="Pseudouridine synthase I TruA alpha/beta" evidence="7">
    <location>
        <begin position="228"/>
        <end position="330"/>
    </location>
</feature>
<comment type="similarity">
    <text evidence="1 4 5">Belongs to the tRNA pseudouridine synthase TruA family.</text>
</comment>
<dbReference type="Gene3D" id="3.30.70.580">
    <property type="entry name" value="Pseudouridine synthase I, catalytic domain, N-terminal subdomain"/>
    <property type="match status" value="1"/>
</dbReference>
<comment type="function">
    <text evidence="4">Formation of pseudouridine at positions 38, 39 and 40 in the anticodon stem and loop of transfer RNAs.</text>
</comment>
<evidence type="ECO:0000256" key="4">
    <source>
        <dbReference type="HAMAP-Rule" id="MF_00171"/>
    </source>
</evidence>
<dbReference type="RefSeq" id="WP_121864279.1">
    <property type="nucleotide sequence ID" value="NZ_RDEX01000001.1"/>
</dbReference>
<dbReference type="HAMAP" id="MF_00171">
    <property type="entry name" value="TruA"/>
    <property type="match status" value="1"/>
</dbReference>
<evidence type="ECO:0000256" key="5">
    <source>
        <dbReference type="RuleBase" id="RU003792"/>
    </source>
</evidence>
<dbReference type="InterPro" id="IPR020094">
    <property type="entry name" value="TruA/RsuA/RluB/E/F_N"/>
</dbReference>
<evidence type="ECO:0000256" key="3">
    <source>
        <dbReference type="ARBA" id="ARBA00023235"/>
    </source>
</evidence>